<dbReference type="AlphaFoldDB" id="A0A8H7XYM7"/>
<protein>
    <recommendedName>
        <fullName evidence="3">Coiled-coil domain-containing protein 58</fullName>
    </recommendedName>
</protein>
<dbReference type="PANTHER" id="PTHR31905">
    <property type="entry name" value="COILED-COIL DOMAIN-CONTAINING PROTEIN 58"/>
    <property type="match status" value="1"/>
</dbReference>
<comment type="caution">
    <text evidence="2">The sequence shown here is derived from an EMBL/GenBank/DDBJ whole genome shotgun (WGS) entry which is preliminary data.</text>
</comment>
<name>A0A8H7XYM7_PSICU</name>
<proteinExistence type="inferred from homology"/>
<accession>A0A8H7XYM7</accession>
<evidence type="ECO:0000256" key="1">
    <source>
        <dbReference type="ARBA" id="ARBA00024204"/>
    </source>
</evidence>
<sequence length="211" mass="23889">MAAELGRAKFPQTVALDGFTFQTSMPPNQPVLGSLAVQGPSLSPQTIHVSSTTCHDLSLFKEILKEYRRLDDTIVMRLNRANAAMRDQDRTIGLAANITVQDQACDNIWRELVANWKRRTQLVEFCASVVDKSLTENQSALDDETQDPATRRRIQGVVFANEVKRKQVHNELVVESIVRKRSADAFKTRCKYFVPPQTDAEARRMWEAAQK</sequence>
<dbReference type="InterPro" id="IPR019171">
    <property type="entry name" value="MIX23"/>
</dbReference>
<dbReference type="PANTHER" id="PTHR31905:SF2">
    <property type="entry name" value="PROTEIN MIX23"/>
    <property type="match status" value="1"/>
</dbReference>
<dbReference type="EMBL" id="JAFIQS010000005">
    <property type="protein sequence ID" value="KAG5169227.1"/>
    <property type="molecule type" value="Genomic_DNA"/>
</dbReference>
<evidence type="ECO:0008006" key="3">
    <source>
        <dbReference type="Google" id="ProtNLM"/>
    </source>
</evidence>
<gene>
    <name evidence="2" type="ORF">JR316_005783</name>
</gene>
<evidence type="ECO:0000313" key="2">
    <source>
        <dbReference type="EMBL" id="KAG5169227.1"/>
    </source>
</evidence>
<comment type="similarity">
    <text evidence="1">Belongs to the MIX23 family.</text>
</comment>
<dbReference type="GO" id="GO:0005758">
    <property type="term" value="C:mitochondrial intermembrane space"/>
    <property type="evidence" value="ECO:0007669"/>
    <property type="project" value="InterPro"/>
</dbReference>
<organism evidence="2">
    <name type="scientific">Psilocybe cubensis</name>
    <name type="common">Psychedelic mushroom</name>
    <name type="synonym">Stropharia cubensis</name>
    <dbReference type="NCBI Taxonomy" id="181762"/>
    <lineage>
        <taxon>Eukaryota</taxon>
        <taxon>Fungi</taxon>
        <taxon>Dikarya</taxon>
        <taxon>Basidiomycota</taxon>
        <taxon>Agaricomycotina</taxon>
        <taxon>Agaricomycetes</taxon>
        <taxon>Agaricomycetidae</taxon>
        <taxon>Agaricales</taxon>
        <taxon>Agaricineae</taxon>
        <taxon>Strophariaceae</taxon>
        <taxon>Psilocybe</taxon>
    </lineage>
</organism>
<dbReference type="Pfam" id="PF09774">
    <property type="entry name" value="MIX23"/>
    <property type="match status" value="1"/>
</dbReference>
<reference evidence="2" key="1">
    <citation type="submission" date="2021-02" db="EMBL/GenBank/DDBJ databases">
        <title>Psilocybe cubensis genome.</title>
        <authorList>
            <person name="Mckernan K.J."/>
            <person name="Crawford S."/>
            <person name="Trippe A."/>
            <person name="Kane L.T."/>
            <person name="Mclaughlin S."/>
        </authorList>
    </citation>
    <scope>NUCLEOTIDE SEQUENCE [LARGE SCALE GENOMIC DNA]</scope>
    <source>
        <strain evidence="2">MGC-MH-2018</strain>
    </source>
</reference>